<dbReference type="WBParaSite" id="L893_g31544.t1">
    <property type="protein sequence ID" value="L893_g31544.t1"/>
    <property type="gene ID" value="L893_g31544"/>
</dbReference>
<evidence type="ECO:0000313" key="2">
    <source>
        <dbReference type="Proteomes" id="UP000095287"/>
    </source>
</evidence>
<dbReference type="PANTHER" id="PTHR23021:SF28">
    <property type="entry name" value="SERPENTINE RECEPTOR, CLASS T-RELATED"/>
    <property type="match status" value="1"/>
</dbReference>
<keyword evidence="1" id="KW-1133">Transmembrane helix</keyword>
<evidence type="ECO:0000313" key="3">
    <source>
        <dbReference type="WBParaSite" id="L893_g31544.t1"/>
    </source>
</evidence>
<feature type="transmembrane region" description="Helical" evidence="1">
    <location>
        <begin position="205"/>
        <end position="227"/>
    </location>
</feature>
<dbReference type="Proteomes" id="UP000095287">
    <property type="component" value="Unplaced"/>
</dbReference>
<name>A0A1I8A035_9BILA</name>
<proteinExistence type="predicted"/>
<dbReference type="Pfam" id="PF10321">
    <property type="entry name" value="7TM_GPCR_Srt"/>
    <property type="match status" value="1"/>
</dbReference>
<keyword evidence="1" id="KW-0812">Transmembrane</keyword>
<dbReference type="PANTHER" id="PTHR23021">
    <property type="entry name" value="SERPENTINE RECEPTOR, CLASS T"/>
    <property type="match status" value="1"/>
</dbReference>
<feature type="transmembrane region" description="Helical" evidence="1">
    <location>
        <begin position="104"/>
        <end position="128"/>
    </location>
</feature>
<evidence type="ECO:0000256" key="1">
    <source>
        <dbReference type="SAM" id="Phobius"/>
    </source>
</evidence>
<dbReference type="AlphaFoldDB" id="A0A1I8A035"/>
<reference evidence="3" key="1">
    <citation type="submission" date="2016-11" db="UniProtKB">
        <authorList>
            <consortium name="WormBaseParasite"/>
        </authorList>
    </citation>
    <scope>IDENTIFICATION</scope>
</reference>
<feature type="transmembrane region" description="Helical" evidence="1">
    <location>
        <begin position="149"/>
        <end position="176"/>
    </location>
</feature>
<feature type="transmembrane region" description="Helical" evidence="1">
    <location>
        <begin position="70"/>
        <end position="92"/>
    </location>
</feature>
<sequence length="322" mass="36961">MDLFFFQREQYEHFYNCSGYTAEQWTNFGDKQTVIGVYSIMLSTVALILYIPCMKVMMEPKLWKLSCYKLMFLNGIVDHIGIVGSLISGFLSLKGVVFCSYPTFLYLTGTVVVSQYATQQVVAVLLALNRCIEFWQKPSLNALFEGNRMYMWWMIPLVHFTVMVFFTVACPFTSIVNMWMFDPYFGIPGIQTDKSLYKDVPLLNYTNLFCFVTLNGAYVFLVGSVMYRTRQGNQAFLSKLQKQVTLYYSTIVLRNTYFCSDYDTSSAHLCGAIIIYMVMNRTIRQGVIAFYLNLAGYSAATQNIYSTDISQRPRSCAVHPTI</sequence>
<keyword evidence="1" id="KW-0472">Membrane</keyword>
<keyword evidence="2" id="KW-1185">Reference proteome</keyword>
<protein>
    <submittedName>
        <fullName evidence="3">Serpentine Receptor, class T</fullName>
    </submittedName>
</protein>
<dbReference type="InterPro" id="IPR019425">
    <property type="entry name" value="7TM_GPCR_serpentine_rcpt_Srt"/>
</dbReference>
<feature type="transmembrane region" description="Helical" evidence="1">
    <location>
        <begin position="35"/>
        <end position="58"/>
    </location>
</feature>
<organism evidence="2 3">
    <name type="scientific">Steinernema glaseri</name>
    <dbReference type="NCBI Taxonomy" id="37863"/>
    <lineage>
        <taxon>Eukaryota</taxon>
        <taxon>Metazoa</taxon>
        <taxon>Ecdysozoa</taxon>
        <taxon>Nematoda</taxon>
        <taxon>Chromadorea</taxon>
        <taxon>Rhabditida</taxon>
        <taxon>Tylenchina</taxon>
        <taxon>Panagrolaimomorpha</taxon>
        <taxon>Strongyloidoidea</taxon>
        <taxon>Steinernematidae</taxon>
        <taxon>Steinernema</taxon>
    </lineage>
</organism>
<accession>A0A1I8A035</accession>